<comment type="caution">
    <text evidence="1">The sequence shown here is derived from an EMBL/GenBank/DDBJ whole genome shotgun (WGS) entry which is preliminary data.</text>
</comment>
<name>A0ABS9W3D3_9PROT</name>
<proteinExistence type="predicted"/>
<keyword evidence="2" id="KW-1185">Reference proteome</keyword>
<dbReference type="Proteomes" id="UP001201985">
    <property type="component" value="Unassembled WGS sequence"/>
</dbReference>
<protein>
    <submittedName>
        <fullName evidence="1">Uncharacterized protein</fullName>
    </submittedName>
</protein>
<evidence type="ECO:0000313" key="2">
    <source>
        <dbReference type="Proteomes" id="UP001201985"/>
    </source>
</evidence>
<dbReference type="RefSeq" id="WP_120007981.1">
    <property type="nucleotide sequence ID" value="NZ_JALBUU010000004.1"/>
</dbReference>
<dbReference type="EMBL" id="JALBUU010000004">
    <property type="protein sequence ID" value="MCI0753802.1"/>
    <property type="molecule type" value="Genomic_DNA"/>
</dbReference>
<reference evidence="1 2" key="1">
    <citation type="submission" date="2022-03" db="EMBL/GenBank/DDBJ databases">
        <title>Complete genome analysis of Roseomonas KG 17.1 : a prolific producer of plant growth promoters.</title>
        <authorList>
            <person name="Saadouli I."/>
            <person name="Najjari A."/>
            <person name="Mosbah A."/>
            <person name="Ouzari H.I."/>
        </authorList>
    </citation>
    <scope>NUCLEOTIDE SEQUENCE [LARGE SCALE GENOMIC DNA]</scope>
    <source>
        <strain evidence="1 2">KG17-1</strain>
    </source>
</reference>
<accession>A0ABS9W3D3</accession>
<sequence length="100" mass="11227">MNAFVPEPATAAPALGAASMDEAAFLHAPRATGIWPVVILRWGRFEAEIDSPFCGFLRIGTWESYARWEDERAWFWQRDAGALEISAGRYRVTLSRQPQG</sequence>
<gene>
    <name evidence="1" type="ORF">MON41_08515</name>
</gene>
<organism evidence="1 2">
    <name type="scientific">Teichococcus vastitatis</name>
    <dbReference type="NCBI Taxonomy" id="2307076"/>
    <lineage>
        <taxon>Bacteria</taxon>
        <taxon>Pseudomonadati</taxon>
        <taxon>Pseudomonadota</taxon>
        <taxon>Alphaproteobacteria</taxon>
        <taxon>Acetobacterales</taxon>
        <taxon>Roseomonadaceae</taxon>
        <taxon>Roseomonas</taxon>
    </lineage>
</organism>
<evidence type="ECO:0000313" key="1">
    <source>
        <dbReference type="EMBL" id="MCI0753802.1"/>
    </source>
</evidence>